<dbReference type="SMART" id="SM00931">
    <property type="entry name" value="NOSIC"/>
    <property type="match status" value="1"/>
</dbReference>
<feature type="domain" description="Nop" evidence="7">
    <location>
        <begin position="309"/>
        <end position="427"/>
    </location>
</feature>
<evidence type="ECO:0000256" key="6">
    <source>
        <dbReference type="SAM" id="MobiDB-lite"/>
    </source>
</evidence>
<dbReference type="InterPro" id="IPR036070">
    <property type="entry name" value="Nop_dom_sf"/>
</dbReference>
<evidence type="ECO:0000256" key="1">
    <source>
        <dbReference type="ARBA" id="ARBA00004604"/>
    </source>
</evidence>
<evidence type="ECO:0000256" key="2">
    <source>
        <dbReference type="ARBA" id="ARBA00009211"/>
    </source>
</evidence>
<dbReference type="InterPro" id="IPR002687">
    <property type="entry name" value="Nop_dom"/>
</dbReference>
<organism evidence="8 9">
    <name type="scientific">Chrysophaeum taylorii</name>
    <dbReference type="NCBI Taxonomy" id="2483200"/>
    <lineage>
        <taxon>Eukaryota</taxon>
        <taxon>Sar</taxon>
        <taxon>Stramenopiles</taxon>
        <taxon>Ochrophyta</taxon>
        <taxon>Pelagophyceae</taxon>
        <taxon>Pelagomonadales</taxon>
        <taxon>Pelagomonadaceae</taxon>
        <taxon>Chrysophaeum</taxon>
    </lineage>
</organism>
<gene>
    <name evidence="8" type="ORF">CTAYLR_006093</name>
</gene>
<dbReference type="GO" id="GO:0042254">
    <property type="term" value="P:ribosome biogenesis"/>
    <property type="evidence" value="ECO:0007669"/>
    <property type="project" value="UniProtKB-KW"/>
</dbReference>
<keyword evidence="9" id="KW-1185">Reference proteome</keyword>
<proteinExistence type="inferred from homology"/>
<keyword evidence="4" id="KW-0539">Nucleus</keyword>
<dbReference type="Gene3D" id="1.10.246.90">
    <property type="entry name" value="Nop domain"/>
    <property type="match status" value="1"/>
</dbReference>
<evidence type="ECO:0000259" key="7">
    <source>
        <dbReference type="PROSITE" id="PS51358"/>
    </source>
</evidence>
<feature type="compositionally biased region" description="Low complexity" evidence="6">
    <location>
        <begin position="518"/>
        <end position="535"/>
    </location>
</feature>
<dbReference type="InterPro" id="IPR012976">
    <property type="entry name" value="NOSIC"/>
</dbReference>
<dbReference type="EMBL" id="JAQMWT010000479">
    <property type="protein sequence ID" value="KAJ8600757.1"/>
    <property type="molecule type" value="Genomic_DNA"/>
</dbReference>
<evidence type="ECO:0000256" key="4">
    <source>
        <dbReference type="ARBA" id="ARBA00023242"/>
    </source>
</evidence>
<comment type="similarity">
    <text evidence="2">Belongs to the NOP5/NOP56 family.</text>
</comment>
<accession>A0AAD7UB69</accession>
<keyword evidence="3" id="KW-0690">Ribosome biogenesis</keyword>
<sequence>MKEGVASFLVLAETAAGYALLEVVEFDEIASMGPEMQRALSEASNFLRCVKLKAFLAFSSAEMALENINEISEHGVPERLHRFLEMNLPQNKKKKKLILGVVEPDLGKAISEATGASVRSDDIIREILRGARQHLVKLIPELGNGVIEQSQLGLGHAFSRAKVKFNPARADNMIIQSIGLLDTLDKDINTFAMRCREWYSWHFPELRDLVRDNYAFARAAAVVGDRASFLAADETAKMKELADAVSNTIEGDDGVKTATAIRSAARMSMGMDCSSGDMANIMRFTRRMVALATYRAQLGLYLGDKMLAVAPNLATLVGESVGARLISKAGSLSSLAKCPASTVQILGAEKALFRALKKKGNTPKYGLIYHSTFIGRAAKKNKGRISRYLANKCAIASRIDAFAEDVTTKYGEQMREQVEERLRFFDTGETPRKNIDVMTQVANELKAAAAAATKKENSSMDVVDKPPPSSSKKKSKKKKEQEEEVVELADSSKKKKKKKKDDEENDEPPKKKKKATDEPATPAALASPAAGAAEDASSKKKKKKRKKDDA</sequence>
<dbReference type="Gene3D" id="1.10.287.4070">
    <property type="match status" value="1"/>
</dbReference>
<dbReference type="GO" id="GO:0032040">
    <property type="term" value="C:small-subunit processome"/>
    <property type="evidence" value="ECO:0007669"/>
    <property type="project" value="InterPro"/>
</dbReference>
<evidence type="ECO:0000313" key="8">
    <source>
        <dbReference type="EMBL" id="KAJ8600757.1"/>
    </source>
</evidence>
<dbReference type="Pfam" id="PF01798">
    <property type="entry name" value="Nop"/>
    <property type="match status" value="1"/>
</dbReference>
<evidence type="ECO:0000256" key="5">
    <source>
        <dbReference type="ARBA" id="ARBA00040742"/>
    </source>
</evidence>
<reference evidence="8" key="1">
    <citation type="submission" date="2023-01" db="EMBL/GenBank/DDBJ databases">
        <title>Metagenome sequencing of chrysophaentin producing Chrysophaeum taylorii.</title>
        <authorList>
            <person name="Davison J."/>
            <person name="Bewley C."/>
        </authorList>
    </citation>
    <scope>NUCLEOTIDE SEQUENCE</scope>
    <source>
        <strain evidence="8">NIES-1699</strain>
    </source>
</reference>
<evidence type="ECO:0000256" key="3">
    <source>
        <dbReference type="ARBA" id="ARBA00022517"/>
    </source>
</evidence>
<dbReference type="Proteomes" id="UP001230188">
    <property type="component" value="Unassembled WGS sequence"/>
</dbReference>
<feature type="compositionally biased region" description="Basic residues" evidence="6">
    <location>
        <begin position="539"/>
        <end position="550"/>
    </location>
</feature>
<feature type="region of interest" description="Disordered" evidence="6">
    <location>
        <begin position="449"/>
        <end position="550"/>
    </location>
</feature>
<dbReference type="PANTHER" id="PTHR10894">
    <property type="entry name" value="NUCLEOLAR PROTEIN 5 NUCLEOLAR PROTEIN NOP5 NOP58"/>
    <property type="match status" value="1"/>
</dbReference>
<dbReference type="InterPro" id="IPR012974">
    <property type="entry name" value="NOP58/56_N"/>
</dbReference>
<dbReference type="InterPro" id="IPR042239">
    <property type="entry name" value="Nop_C"/>
</dbReference>
<dbReference type="SUPFAM" id="SSF89124">
    <property type="entry name" value="Nop domain"/>
    <property type="match status" value="1"/>
</dbReference>
<dbReference type="GO" id="GO:0030515">
    <property type="term" value="F:snoRNA binding"/>
    <property type="evidence" value="ECO:0007669"/>
    <property type="project" value="InterPro"/>
</dbReference>
<dbReference type="GO" id="GO:0031428">
    <property type="term" value="C:box C/D methylation guide snoRNP complex"/>
    <property type="evidence" value="ECO:0007669"/>
    <property type="project" value="InterPro"/>
</dbReference>
<dbReference type="PROSITE" id="PS51358">
    <property type="entry name" value="NOP"/>
    <property type="match status" value="1"/>
</dbReference>
<dbReference type="FunFam" id="1.10.246.90:FF:000001">
    <property type="entry name" value="Nucleolar protein 56"/>
    <property type="match status" value="1"/>
</dbReference>
<dbReference type="Pfam" id="PF08156">
    <property type="entry name" value="NOP5NT"/>
    <property type="match status" value="1"/>
</dbReference>
<comment type="subcellular location">
    <subcellularLocation>
        <location evidence="1">Nucleus</location>
        <location evidence="1">Nucleolus</location>
    </subcellularLocation>
</comment>
<dbReference type="PANTHER" id="PTHR10894:SF0">
    <property type="entry name" value="NUCLEOLAR PROTEIN 56"/>
    <property type="match status" value="1"/>
</dbReference>
<name>A0AAD7UB69_9STRA</name>
<comment type="caution">
    <text evidence="8">The sequence shown here is derived from an EMBL/GenBank/DDBJ whole genome shotgun (WGS) entry which is preliminary data.</text>
</comment>
<dbReference type="InterPro" id="IPR045056">
    <property type="entry name" value="Nop56/Nop58"/>
</dbReference>
<protein>
    <recommendedName>
        <fullName evidence="5">Nucleolar protein 56</fullName>
    </recommendedName>
</protein>
<feature type="compositionally biased region" description="Basic and acidic residues" evidence="6">
    <location>
        <begin position="453"/>
        <end position="464"/>
    </location>
</feature>
<evidence type="ECO:0000313" key="9">
    <source>
        <dbReference type="Proteomes" id="UP001230188"/>
    </source>
</evidence>
<dbReference type="AlphaFoldDB" id="A0AAD7UB69"/>